<organism evidence="3 4">
    <name type="scientific">Trichodelitschia bisporula</name>
    <dbReference type="NCBI Taxonomy" id="703511"/>
    <lineage>
        <taxon>Eukaryota</taxon>
        <taxon>Fungi</taxon>
        <taxon>Dikarya</taxon>
        <taxon>Ascomycota</taxon>
        <taxon>Pezizomycotina</taxon>
        <taxon>Dothideomycetes</taxon>
        <taxon>Dothideomycetes incertae sedis</taxon>
        <taxon>Phaeotrichales</taxon>
        <taxon>Phaeotrichaceae</taxon>
        <taxon>Trichodelitschia</taxon>
    </lineage>
</organism>
<dbReference type="InterPro" id="IPR036265">
    <property type="entry name" value="HIT-like_sf"/>
</dbReference>
<evidence type="ECO:0000259" key="1">
    <source>
        <dbReference type="Pfam" id="PF09830"/>
    </source>
</evidence>
<dbReference type="Proteomes" id="UP000799640">
    <property type="component" value="Unassembled WGS sequence"/>
</dbReference>
<name>A0A6G1HTP3_9PEZI</name>
<dbReference type="PANTHER" id="PTHR38420">
    <property type="entry name" value="AP-4-A PHOSPHORYLASE II"/>
    <property type="match status" value="1"/>
</dbReference>
<dbReference type="InterPro" id="IPR045759">
    <property type="entry name" value="Ap4A_phos1/2_N"/>
</dbReference>
<dbReference type="InterPro" id="IPR019200">
    <property type="entry name" value="ATP_adenylylTrfase_C"/>
</dbReference>
<keyword evidence="4" id="KW-1185">Reference proteome</keyword>
<evidence type="ECO:0000313" key="4">
    <source>
        <dbReference type="Proteomes" id="UP000799640"/>
    </source>
</evidence>
<dbReference type="PANTHER" id="PTHR38420:SF3">
    <property type="entry name" value="5',5'''-P-1,P-4-TETRAPHOSPHATE PHOSPHORYLASE 2"/>
    <property type="match status" value="1"/>
</dbReference>
<dbReference type="InterPro" id="IPR009163">
    <property type="entry name" value="Ap4A_phos1/2"/>
</dbReference>
<proteinExistence type="predicted"/>
<dbReference type="Gene3D" id="3.30.428.70">
    <property type="match status" value="1"/>
</dbReference>
<accession>A0A6G1HTP3</accession>
<dbReference type="GO" id="GO:0003877">
    <property type="term" value="F:ATP:ADP adenylyltransferase activity"/>
    <property type="evidence" value="ECO:0007669"/>
    <property type="project" value="InterPro"/>
</dbReference>
<protein>
    <submittedName>
        <fullName evidence="3">Ap4A phosphorylase-like protein II</fullName>
    </submittedName>
</protein>
<evidence type="ECO:0000259" key="2">
    <source>
        <dbReference type="Pfam" id="PF19327"/>
    </source>
</evidence>
<dbReference type="Pfam" id="PF09830">
    <property type="entry name" value="ATP_transf"/>
    <property type="match status" value="1"/>
</dbReference>
<dbReference type="GO" id="GO:0005524">
    <property type="term" value="F:ATP binding"/>
    <property type="evidence" value="ECO:0007669"/>
    <property type="project" value="InterPro"/>
</dbReference>
<evidence type="ECO:0000313" key="3">
    <source>
        <dbReference type="EMBL" id="KAF2399390.1"/>
    </source>
</evidence>
<sequence>MASLRLGLTQPLPVLVEARYRAAKSASSLIFSPTELTAIRTNSGVPVGAPHNDSGLFQLRYCPALGKKPTPQSDSSPKKIDPFENPDKDLFITDVPKADPTHFLILNKFPVIAQHFIIATKLNKPQTRVLEEDDLDLTYACLQAWSEQEAEGKSGKLFAFFNSGEHSGASQPHRHIQFLPVERMVGSEAAPKWQPLLDMIAASKDPSELKLPFFYAWQPIPPDPTPEELHDLYLCLYAESAAAVRKYIRSNPGDLSLHDSEDGASPFSYNLGMTTDAMIMCPRRREGKVLQSDNGAELGFAGLNGTLLAGTLMVKWQEEWELLKSKPSVLDDVLEAIGVPTAGI</sequence>
<dbReference type="InterPro" id="IPR043171">
    <property type="entry name" value="Ap4A_phos1/2-like"/>
</dbReference>
<feature type="domain" description="Ap4A phosphorylase 1/2 N-terminal" evidence="2">
    <location>
        <begin position="57"/>
        <end position="188"/>
    </location>
</feature>
<dbReference type="OrthoDB" id="10267950at2759"/>
<dbReference type="EMBL" id="ML996697">
    <property type="protein sequence ID" value="KAF2399390.1"/>
    <property type="molecule type" value="Genomic_DNA"/>
</dbReference>
<dbReference type="Pfam" id="PF19327">
    <property type="entry name" value="Ap4A_phos_N"/>
    <property type="match status" value="1"/>
</dbReference>
<feature type="domain" description="ATP adenylyltransferase C-terminal" evidence="1">
    <location>
        <begin position="210"/>
        <end position="340"/>
    </location>
</feature>
<reference evidence="3" key="1">
    <citation type="journal article" date="2020" name="Stud. Mycol.">
        <title>101 Dothideomycetes genomes: a test case for predicting lifestyles and emergence of pathogens.</title>
        <authorList>
            <person name="Haridas S."/>
            <person name="Albert R."/>
            <person name="Binder M."/>
            <person name="Bloem J."/>
            <person name="Labutti K."/>
            <person name="Salamov A."/>
            <person name="Andreopoulos B."/>
            <person name="Baker S."/>
            <person name="Barry K."/>
            <person name="Bills G."/>
            <person name="Bluhm B."/>
            <person name="Cannon C."/>
            <person name="Castanera R."/>
            <person name="Culley D."/>
            <person name="Daum C."/>
            <person name="Ezra D."/>
            <person name="Gonzalez J."/>
            <person name="Henrissat B."/>
            <person name="Kuo A."/>
            <person name="Liang C."/>
            <person name="Lipzen A."/>
            <person name="Lutzoni F."/>
            <person name="Magnuson J."/>
            <person name="Mondo S."/>
            <person name="Nolan M."/>
            <person name="Ohm R."/>
            <person name="Pangilinan J."/>
            <person name="Park H.-J."/>
            <person name="Ramirez L."/>
            <person name="Alfaro M."/>
            <person name="Sun H."/>
            <person name="Tritt A."/>
            <person name="Yoshinaga Y."/>
            <person name="Zwiers L.-H."/>
            <person name="Turgeon B."/>
            <person name="Goodwin S."/>
            <person name="Spatafora J."/>
            <person name="Crous P."/>
            <person name="Grigoriev I."/>
        </authorList>
    </citation>
    <scope>NUCLEOTIDE SEQUENCE</scope>
    <source>
        <strain evidence="3">CBS 262.69</strain>
    </source>
</reference>
<dbReference type="AlphaFoldDB" id="A0A6G1HTP3"/>
<dbReference type="GO" id="GO:0009117">
    <property type="term" value="P:nucleotide metabolic process"/>
    <property type="evidence" value="ECO:0007669"/>
    <property type="project" value="InterPro"/>
</dbReference>
<dbReference type="SUPFAM" id="SSF54197">
    <property type="entry name" value="HIT-like"/>
    <property type="match status" value="1"/>
</dbReference>
<gene>
    <name evidence="3" type="ORF">EJ06DRAFT_511490</name>
</gene>